<name>A0ABN9CBE1_9NEOB</name>
<evidence type="ECO:0000313" key="2">
    <source>
        <dbReference type="Proteomes" id="UP001162483"/>
    </source>
</evidence>
<gene>
    <name evidence="1" type="ORF">SPARVUS_LOCUS4697727</name>
</gene>
<sequence length="124" mass="13403">MTPVPLYDASKPTALPSSAWLCAGSHQVPTPFPQPLYFGKTQKGQVAFHCSAVFHCHQYSSRKQDGSSLQPAAPHLPRQSWSGDSNVCLVASHNPVILTPGNVESNEGTRKIHGGIVLLWTSTR</sequence>
<evidence type="ECO:0000313" key="1">
    <source>
        <dbReference type="EMBL" id="CAI9557393.1"/>
    </source>
</evidence>
<keyword evidence="2" id="KW-1185">Reference proteome</keyword>
<dbReference type="Proteomes" id="UP001162483">
    <property type="component" value="Unassembled WGS sequence"/>
</dbReference>
<proteinExistence type="predicted"/>
<protein>
    <submittedName>
        <fullName evidence="1">Uncharacterized protein</fullName>
    </submittedName>
</protein>
<organism evidence="1 2">
    <name type="scientific">Staurois parvus</name>
    <dbReference type="NCBI Taxonomy" id="386267"/>
    <lineage>
        <taxon>Eukaryota</taxon>
        <taxon>Metazoa</taxon>
        <taxon>Chordata</taxon>
        <taxon>Craniata</taxon>
        <taxon>Vertebrata</taxon>
        <taxon>Euteleostomi</taxon>
        <taxon>Amphibia</taxon>
        <taxon>Batrachia</taxon>
        <taxon>Anura</taxon>
        <taxon>Neobatrachia</taxon>
        <taxon>Ranoidea</taxon>
        <taxon>Ranidae</taxon>
        <taxon>Staurois</taxon>
    </lineage>
</organism>
<accession>A0ABN9CBE1</accession>
<reference evidence="1" key="1">
    <citation type="submission" date="2023-05" db="EMBL/GenBank/DDBJ databases">
        <authorList>
            <person name="Stuckert A."/>
        </authorList>
    </citation>
    <scope>NUCLEOTIDE SEQUENCE</scope>
</reference>
<comment type="caution">
    <text evidence="1">The sequence shown here is derived from an EMBL/GenBank/DDBJ whole genome shotgun (WGS) entry which is preliminary data.</text>
</comment>
<dbReference type="EMBL" id="CATNWA010009103">
    <property type="protein sequence ID" value="CAI9557393.1"/>
    <property type="molecule type" value="Genomic_DNA"/>
</dbReference>